<gene>
    <name evidence="1" type="ORF">EVAR_71004_1</name>
</gene>
<proteinExistence type="predicted"/>
<protein>
    <submittedName>
        <fullName evidence="1">Uncharacterized protein</fullName>
    </submittedName>
</protein>
<evidence type="ECO:0000313" key="2">
    <source>
        <dbReference type="Proteomes" id="UP000299102"/>
    </source>
</evidence>
<comment type="caution">
    <text evidence="1">The sequence shown here is derived from an EMBL/GenBank/DDBJ whole genome shotgun (WGS) entry which is preliminary data.</text>
</comment>
<keyword evidence="2" id="KW-1185">Reference proteome</keyword>
<sequence length="103" mass="11811">MDKYRIATPAFVRSRVDSRFVGNDDCMPLLRDTSVSQNLQLEGCSWGKIIRAAWAHGDCGGRQEKREVYFAALRLVVFSETADSCDRCQYGDLYWHRYIVAVV</sequence>
<organism evidence="1 2">
    <name type="scientific">Eumeta variegata</name>
    <name type="common">Bagworm moth</name>
    <name type="synonym">Eumeta japonica</name>
    <dbReference type="NCBI Taxonomy" id="151549"/>
    <lineage>
        <taxon>Eukaryota</taxon>
        <taxon>Metazoa</taxon>
        <taxon>Ecdysozoa</taxon>
        <taxon>Arthropoda</taxon>
        <taxon>Hexapoda</taxon>
        <taxon>Insecta</taxon>
        <taxon>Pterygota</taxon>
        <taxon>Neoptera</taxon>
        <taxon>Endopterygota</taxon>
        <taxon>Lepidoptera</taxon>
        <taxon>Glossata</taxon>
        <taxon>Ditrysia</taxon>
        <taxon>Tineoidea</taxon>
        <taxon>Psychidae</taxon>
        <taxon>Oiketicinae</taxon>
        <taxon>Eumeta</taxon>
    </lineage>
</organism>
<dbReference type="Proteomes" id="UP000299102">
    <property type="component" value="Unassembled WGS sequence"/>
</dbReference>
<dbReference type="AlphaFoldDB" id="A0A4C1SPI6"/>
<dbReference type="EMBL" id="BGZK01003708">
    <property type="protein sequence ID" value="GBP03884.1"/>
    <property type="molecule type" value="Genomic_DNA"/>
</dbReference>
<reference evidence="1 2" key="1">
    <citation type="journal article" date="2019" name="Commun. Biol.">
        <title>The bagworm genome reveals a unique fibroin gene that provides high tensile strength.</title>
        <authorList>
            <person name="Kono N."/>
            <person name="Nakamura H."/>
            <person name="Ohtoshi R."/>
            <person name="Tomita M."/>
            <person name="Numata K."/>
            <person name="Arakawa K."/>
        </authorList>
    </citation>
    <scope>NUCLEOTIDE SEQUENCE [LARGE SCALE GENOMIC DNA]</scope>
</reference>
<name>A0A4C1SPI6_EUMVA</name>
<evidence type="ECO:0000313" key="1">
    <source>
        <dbReference type="EMBL" id="GBP03884.1"/>
    </source>
</evidence>
<accession>A0A4C1SPI6</accession>